<dbReference type="EMBL" id="CP002780">
    <property type="protein sequence ID" value="AEG61591.1"/>
    <property type="molecule type" value="Genomic_DNA"/>
</dbReference>
<reference evidence="1 2" key="2">
    <citation type="journal article" date="2012" name="Stand. Genomic Sci.">
        <title>Complete genome sequence of the sulfate-reducing firmicute Desulfotomaculum ruminis type strain (DL(T)).</title>
        <authorList>
            <person name="Spring S."/>
            <person name="Visser M."/>
            <person name="Lu M."/>
            <person name="Copeland A."/>
            <person name="Lapidus A."/>
            <person name="Lucas S."/>
            <person name="Cheng J.F."/>
            <person name="Han C."/>
            <person name="Tapia R."/>
            <person name="Goodwin L.A."/>
            <person name="Pitluck S."/>
            <person name="Ivanova N."/>
            <person name="Land M."/>
            <person name="Hauser L."/>
            <person name="Larimer F."/>
            <person name="Rohde M."/>
            <person name="Goker M."/>
            <person name="Detter J.C."/>
            <person name="Kyrpides N.C."/>
            <person name="Woyke T."/>
            <person name="Schaap P.J."/>
            <person name="Plugge C.M."/>
            <person name="Muyzer G."/>
            <person name="Kuever J."/>
            <person name="Pereira I.A."/>
            <person name="Parshina S.N."/>
            <person name="Bernier-Latmani R."/>
            <person name="Stams A.J."/>
            <person name="Klenk H.P."/>
        </authorList>
    </citation>
    <scope>NUCLEOTIDE SEQUENCE [LARGE SCALE GENOMIC DNA]</scope>
    <source>
        <strain evidence="2">ATCC 23193 / DSM 2154 / NCIB 8452 / DL</strain>
    </source>
</reference>
<dbReference type="KEGG" id="dru:Desru_3387"/>
<dbReference type="Proteomes" id="UP000009234">
    <property type="component" value="Chromosome"/>
</dbReference>
<reference evidence="2" key="1">
    <citation type="submission" date="2011-05" db="EMBL/GenBank/DDBJ databases">
        <title>Complete sequence of Desulfotomaculum ruminis DSM 2154.</title>
        <authorList>
            <person name="Lucas S."/>
            <person name="Copeland A."/>
            <person name="Lapidus A."/>
            <person name="Cheng J.-F."/>
            <person name="Goodwin L."/>
            <person name="Pitluck S."/>
            <person name="Lu M."/>
            <person name="Detter J.C."/>
            <person name="Han C."/>
            <person name="Tapia R."/>
            <person name="Land M."/>
            <person name="Hauser L."/>
            <person name="Kyrpides N."/>
            <person name="Ivanova N."/>
            <person name="Mikhailova N."/>
            <person name="Pagani I."/>
            <person name="Stams A.J.M."/>
            <person name="Plugge C.M."/>
            <person name="Muyzer G."/>
            <person name="Kuever J."/>
            <person name="Parshina S.N."/>
            <person name="Ivanova A.E."/>
            <person name="Nazina T.N."/>
            <person name="Brambilla E."/>
            <person name="Spring S."/>
            <person name="Klenk H.-P."/>
            <person name="Woyke T."/>
        </authorList>
    </citation>
    <scope>NUCLEOTIDE SEQUENCE [LARGE SCALE GENOMIC DNA]</scope>
    <source>
        <strain evidence="2">ATCC 23193 / DSM 2154 / NCIB 8452 / DL</strain>
    </source>
</reference>
<accession>F6DKV9</accession>
<evidence type="ECO:0000313" key="2">
    <source>
        <dbReference type="Proteomes" id="UP000009234"/>
    </source>
</evidence>
<gene>
    <name evidence="1" type="ordered locus">Desru_3387</name>
</gene>
<dbReference type="STRING" id="696281.Desru_3387"/>
<dbReference type="RefSeq" id="WP_013843337.1">
    <property type="nucleotide sequence ID" value="NC_015589.1"/>
</dbReference>
<dbReference type="OrthoDB" id="1786934at2"/>
<keyword evidence="2" id="KW-1185">Reference proteome</keyword>
<sequence>MNKKEQLYVSLMVIPPPEDCEAKFLIDQGYLTKQGEYTPKALEFMTEYIEHKKEPLYRAIIEAGEGARRSEIMERAGIRQMGVFADTANKLVEEGRLRKEKGKYYPVK</sequence>
<protein>
    <submittedName>
        <fullName evidence="1">Uncharacterized protein</fullName>
    </submittedName>
</protein>
<proteinExistence type="predicted"/>
<dbReference type="HOGENOM" id="CLU_2218825_0_0_9"/>
<organism evidence="1 2">
    <name type="scientific">Desulforamulus ruminis (strain ATCC 23193 / DSM 2154 / NCIMB 8452 / DL)</name>
    <name type="common">Desulfotomaculum ruminis</name>
    <dbReference type="NCBI Taxonomy" id="696281"/>
    <lineage>
        <taxon>Bacteria</taxon>
        <taxon>Bacillati</taxon>
        <taxon>Bacillota</taxon>
        <taxon>Clostridia</taxon>
        <taxon>Eubacteriales</taxon>
        <taxon>Peptococcaceae</taxon>
        <taxon>Desulforamulus</taxon>
    </lineage>
</organism>
<name>F6DKV9_DESRL</name>
<evidence type="ECO:0000313" key="1">
    <source>
        <dbReference type="EMBL" id="AEG61591.1"/>
    </source>
</evidence>
<dbReference type="AlphaFoldDB" id="F6DKV9"/>